<dbReference type="Gene3D" id="1.20.5.110">
    <property type="match status" value="1"/>
</dbReference>
<protein>
    <submittedName>
        <fullName evidence="14">Potassium channel family protein</fullName>
    </submittedName>
</protein>
<sequence length="263" mass="29160">MNDTPRENEVEERWSTLHDLEEWLQAPMMVLSFAWLVLVIVELVWGTIRLLEVFGTAIWVAFIVEFAIRFALAPRKTSFLRRNWLTVIALVVPAFRLLRGLRFLKLARAARGFRLVRIVGTANRGMNALRASLSRRGLGYAIVLTVLITLLGAGGMLAFEPAPEVQGGFASYADALWWTGMLLTTMGSEFWPRSLEGRILCFLLSLYGFAVFGYITASFASFFVERDAAAPEAETASGADLAALRAEIAALRADLARDKGSHS</sequence>
<reference evidence="15" key="1">
    <citation type="submission" date="2020-12" db="EMBL/GenBank/DDBJ databases">
        <title>Hymenobacter sp.</title>
        <authorList>
            <person name="Kim M.K."/>
        </authorList>
    </citation>
    <scope>NUCLEOTIDE SEQUENCE [LARGE SCALE GENOMIC DNA]</scope>
    <source>
        <strain evidence="15">BT325</strain>
    </source>
</reference>
<dbReference type="Pfam" id="PF00520">
    <property type="entry name" value="Ion_trans"/>
    <property type="match status" value="1"/>
</dbReference>
<keyword evidence="4 12" id="KW-0812">Transmembrane</keyword>
<evidence type="ECO:0000256" key="2">
    <source>
        <dbReference type="ARBA" id="ARBA00022448"/>
    </source>
</evidence>
<evidence type="ECO:0000256" key="3">
    <source>
        <dbReference type="ARBA" id="ARBA00022538"/>
    </source>
</evidence>
<gene>
    <name evidence="14" type="ORF">JAO75_09065</name>
</gene>
<keyword evidence="10 12" id="KW-0472">Membrane</keyword>
<proteinExistence type="predicted"/>
<feature type="transmembrane region" description="Helical" evidence="12">
    <location>
        <begin position="53"/>
        <end position="72"/>
    </location>
</feature>
<evidence type="ECO:0000256" key="8">
    <source>
        <dbReference type="ARBA" id="ARBA00022989"/>
    </source>
</evidence>
<keyword evidence="6" id="KW-0851">Voltage-gated channel</keyword>
<feature type="transmembrane region" description="Helical" evidence="12">
    <location>
        <begin position="138"/>
        <end position="157"/>
    </location>
</feature>
<evidence type="ECO:0000256" key="12">
    <source>
        <dbReference type="SAM" id="Phobius"/>
    </source>
</evidence>
<dbReference type="SUPFAM" id="SSF81324">
    <property type="entry name" value="Voltage-gated potassium channels"/>
    <property type="match status" value="1"/>
</dbReference>
<name>A0ABS0XZS6_9HYPH</name>
<evidence type="ECO:0000256" key="9">
    <source>
        <dbReference type="ARBA" id="ARBA00023065"/>
    </source>
</evidence>
<keyword evidence="11 14" id="KW-0407">Ion channel</keyword>
<dbReference type="EMBL" id="JAELXT010000007">
    <property type="protein sequence ID" value="MBJ6125562.1"/>
    <property type="molecule type" value="Genomic_DNA"/>
</dbReference>
<comment type="caution">
    <text evidence="14">The sequence shown here is derived from an EMBL/GenBank/DDBJ whole genome shotgun (WGS) entry which is preliminary data.</text>
</comment>
<dbReference type="Proteomes" id="UP000620670">
    <property type="component" value="Unassembled WGS sequence"/>
</dbReference>
<evidence type="ECO:0000256" key="7">
    <source>
        <dbReference type="ARBA" id="ARBA00022958"/>
    </source>
</evidence>
<dbReference type="InterPro" id="IPR028325">
    <property type="entry name" value="VG_K_chnl"/>
</dbReference>
<evidence type="ECO:0000256" key="4">
    <source>
        <dbReference type="ARBA" id="ARBA00022692"/>
    </source>
</evidence>
<evidence type="ECO:0000256" key="6">
    <source>
        <dbReference type="ARBA" id="ARBA00022882"/>
    </source>
</evidence>
<organism evidence="14 15">
    <name type="scientific">Microvirga splendida</name>
    <dbReference type="NCBI Taxonomy" id="2795727"/>
    <lineage>
        <taxon>Bacteria</taxon>
        <taxon>Pseudomonadati</taxon>
        <taxon>Pseudomonadota</taxon>
        <taxon>Alphaproteobacteria</taxon>
        <taxon>Hyphomicrobiales</taxon>
        <taxon>Methylobacteriaceae</taxon>
        <taxon>Microvirga</taxon>
    </lineage>
</organism>
<keyword evidence="3" id="KW-0633">Potassium transport</keyword>
<feature type="domain" description="Ion transport" evidence="13">
    <location>
        <begin position="49"/>
        <end position="225"/>
    </location>
</feature>
<dbReference type="GO" id="GO:0034220">
    <property type="term" value="P:monoatomic ion transmembrane transport"/>
    <property type="evidence" value="ECO:0007669"/>
    <property type="project" value="UniProtKB-KW"/>
</dbReference>
<feature type="transmembrane region" description="Helical" evidence="12">
    <location>
        <begin position="169"/>
        <end position="187"/>
    </location>
</feature>
<keyword evidence="8 12" id="KW-1133">Transmembrane helix</keyword>
<keyword evidence="2" id="KW-0813">Transport</keyword>
<accession>A0ABS0XZS6</accession>
<evidence type="ECO:0000256" key="10">
    <source>
        <dbReference type="ARBA" id="ARBA00023136"/>
    </source>
</evidence>
<dbReference type="PANTHER" id="PTHR11537">
    <property type="entry name" value="VOLTAGE-GATED POTASSIUM CHANNEL"/>
    <property type="match status" value="1"/>
</dbReference>
<dbReference type="PANTHER" id="PTHR11537:SF254">
    <property type="entry name" value="POTASSIUM VOLTAGE-GATED CHANNEL PROTEIN SHAB"/>
    <property type="match status" value="1"/>
</dbReference>
<feature type="transmembrane region" description="Helical" evidence="12">
    <location>
        <begin position="84"/>
        <end position="104"/>
    </location>
</feature>
<keyword evidence="9" id="KW-0406">Ion transport</keyword>
<evidence type="ECO:0000256" key="11">
    <source>
        <dbReference type="ARBA" id="ARBA00023303"/>
    </source>
</evidence>
<dbReference type="InterPro" id="IPR005821">
    <property type="entry name" value="Ion_trans_dom"/>
</dbReference>
<keyword evidence="15" id="KW-1185">Reference proteome</keyword>
<feature type="transmembrane region" description="Helical" evidence="12">
    <location>
        <begin position="199"/>
        <end position="224"/>
    </location>
</feature>
<dbReference type="InterPro" id="IPR027359">
    <property type="entry name" value="Volt_channel_dom_sf"/>
</dbReference>
<dbReference type="Gene3D" id="1.20.120.350">
    <property type="entry name" value="Voltage-gated potassium channels. Chain C"/>
    <property type="match status" value="1"/>
</dbReference>
<keyword evidence="7" id="KW-0630">Potassium</keyword>
<keyword evidence="5" id="KW-0631">Potassium channel</keyword>
<dbReference type="Gene3D" id="1.10.287.70">
    <property type="match status" value="1"/>
</dbReference>
<dbReference type="RefSeq" id="WP_199048489.1">
    <property type="nucleotide sequence ID" value="NZ_JAELXT010000007.1"/>
</dbReference>
<feature type="transmembrane region" description="Helical" evidence="12">
    <location>
        <begin position="23"/>
        <end position="46"/>
    </location>
</feature>
<evidence type="ECO:0000256" key="1">
    <source>
        <dbReference type="ARBA" id="ARBA00004141"/>
    </source>
</evidence>
<evidence type="ECO:0000256" key="5">
    <source>
        <dbReference type="ARBA" id="ARBA00022826"/>
    </source>
</evidence>
<evidence type="ECO:0000313" key="15">
    <source>
        <dbReference type="Proteomes" id="UP000620670"/>
    </source>
</evidence>
<comment type="subcellular location">
    <subcellularLocation>
        <location evidence="1">Membrane</location>
        <topology evidence="1">Multi-pass membrane protein</topology>
    </subcellularLocation>
</comment>
<evidence type="ECO:0000259" key="13">
    <source>
        <dbReference type="Pfam" id="PF00520"/>
    </source>
</evidence>
<evidence type="ECO:0000313" key="14">
    <source>
        <dbReference type="EMBL" id="MBJ6125562.1"/>
    </source>
</evidence>